<sequence length="267" mass="28955">MQAVAYQVTEESPKSLSVRDKRVKRHIESGCRPVCACAFPIAWPGGLAFNRRPMVCRLQLGQALGLFAAAMVALGSAGCRVVRPAAFPIGLYSVGSETNLAEIADAGFSLVAGPARRGFLDAAKANGIGVMASPGSSAGNHFDLAKVRSTVGRFDRHPALWSWYLIDEPDMQRVSPEKVEAAHRFVKRLGATKPTSLVLYQGDSAKWYGDIADITMVDRYPVPWLPLANFSQHIHKSRLATNAERPLIAVIQSFDWAAQPESILPGE</sequence>
<evidence type="ECO:0000313" key="1">
    <source>
        <dbReference type="EMBL" id="SVD02082.1"/>
    </source>
</evidence>
<dbReference type="Gene3D" id="3.20.20.80">
    <property type="entry name" value="Glycosidases"/>
    <property type="match status" value="1"/>
</dbReference>
<name>A0A382RXN3_9ZZZZ</name>
<accession>A0A382RXN3</accession>
<dbReference type="SUPFAM" id="SSF51445">
    <property type="entry name" value="(Trans)glycosidases"/>
    <property type="match status" value="1"/>
</dbReference>
<gene>
    <name evidence="1" type="ORF">METZ01_LOCUS354936</name>
</gene>
<organism evidence="1">
    <name type="scientific">marine metagenome</name>
    <dbReference type="NCBI Taxonomy" id="408172"/>
    <lineage>
        <taxon>unclassified sequences</taxon>
        <taxon>metagenomes</taxon>
        <taxon>ecological metagenomes</taxon>
    </lineage>
</organism>
<dbReference type="AlphaFoldDB" id="A0A382RXN3"/>
<evidence type="ECO:0008006" key="2">
    <source>
        <dbReference type="Google" id="ProtNLM"/>
    </source>
</evidence>
<dbReference type="InterPro" id="IPR017853">
    <property type="entry name" value="GH"/>
</dbReference>
<reference evidence="1" key="1">
    <citation type="submission" date="2018-05" db="EMBL/GenBank/DDBJ databases">
        <authorList>
            <person name="Lanie J.A."/>
            <person name="Ng W.-L."/>
            <person name="Kazmierczak K.M."/>
            <person name="Andrzejewski T.M."/>
            <person name="Davidsen T.M."/>
            <person name="Wayne K.J."/>
            <person name="Tettelin H."/>
            <person name="Glass J.I."/>
            <person name="Rusch D."/>
            <person name="Podicherti R."/>
            <person name="Tsui H.-C.T."/>
            <person name="Winkler M.E."/>
        </authorList>
    </citation>
    <scope>NUCLEOTIDE SEQUENCE</scope>
</reference>
<dbReference type="EMBL" id="UINC01124729">
    <property type="protein sequence ID" value="SVD02082.1"/>
    <property type="molecule type" value="Genomic_DNA"/>
</dbReference>
<feature type="non-terminal residue" evidence="1">
    <location>
        <position position="267"/>
    </location>
</feature>
<protein>
    <recommendedName>
        <fullName evidence="2">Glycoside hydrolase family 42 N-terminal domain-containing protein</fullName>
    </recommendedName>
</protein>
<proteinExistence type="predicted"/>